<comment type="pathway">
    <text evidence="2 11">Amino-acid biosynthesis; L-histidine biosynthesis; L-histidine from 5-phospho-alpha-D-ribose 1-diphosphate: step 7/9.</text>
</comment>
<keyword evidence="9 11" id="KW-0368">Histidine biosynthesis</keyword>
<feature type="domain" description="Aminotransferase class I/classII large" evidence="12">
    <location>
        <begin position="37"/>
        <end position="359"/>
    </location>
</feature>
<dbReference type="GO" id="GO:0004400">
    <property type="term" value="F:histidinol-phosphate transaminase activity"/>
    <property type="evidence" value="ECO:0007669"/>
    <property type="project" value="UniProtKB-UniRule"/>
</dbReference>
<evidence type="ECO:0000313" key="13">
    <source>
        <dbReference type="EMBL" id="QTL99400.1"/>
    </source>
</evidence>
<dbReference type="KEGG" id="ifn:GM661_16265"/>
<evidence type="ECO:0000256" key="11">
    <source>
        <dbReference type="HAMAP-Rule" id="MF_01023"/>
    </source>
</evidence>
<dbReference type="InterPro" id="IPR015421">
    <property type="entry name" value="PyrdxlP-dep_Trfase_major"/>
</dbReference>
<dbReference type="InterPro" id="IPR015424">
    <property type="entry name" value="PyrdxlP-dep_Trfase"/>
</dbReference>
<keyword evidence="6 11" id="KW-0028">Amino-acid biosynthesis</keyword>
<evidence type="ECO:0000256" key="4">
    <source>
        <dbReference type="ARBA" id="ARBA00011738"/>
    </source>
</evidence>
<sequence>MIGIDVKDLMRKELNKLKPYIPGKPIDEVKKEFGLDKIVKLASNENPLRVSEQVKKAVAAEMEVVNRYPDGACRTLKGLLADKLSIDEEMILFGNGSDGLLKVIAEAFLTAEDEVIISHPTFVEYVFVSHLMGSQLVRICMDDYRQNLRAIAEAVTAKTKMIFLTNPHNPAGTIFSQSELDNLLETLPEGTIVVMDEAYYEYVQDENYPDGIEYIQKGYPIIVLRTFSKAYGLAGLRLGYAVASKGVIEILRKARDPFNVNRIVQAAARAALKDTAFLEKSLQINEKGKEYLYQELNKRGIEYVPTEANFMLINLKMDSMGVFQRLLEMGLIIRPGKPLGYPEHIRLSIGLPEENKYFINCIDILRS</sequence>
<gene>
    <name evidence="11" type="primary">hisC</name>
    <name evidence="13" type="ORF">GM661_16265</name>
</gene>
<dbReference type="RefSeq" id="WP_230867748.1">
    <property type="nucleotide sequence ID" value="NZ_CP046640.1"/>
</dbReference>
<comment type="cofactor">
    <cofactor evidence="1 11">
        <name>pyridoxal 5'-phosphate</name>
        <dbReference type="ChEBI" id="CHEBI:597326"/>
    </cofactor>
</comment>
<dbReference type="InterPro" id="IPR001917">
    <property type="entry name" value="Aminotrans_II_pyridoxalP_BS"/>
</dbReference>
<comment type="similarity">
    <text evidence="3 11">Belongs to the class-II pyridoxal-phosphate-dependent aminotransferase family. Histidinol-phosphate aminotransferase subfamily.</text>
</comment>
<dbReference type="GO" id="GO:0030170">
    <property type="term" value="F:pyridoxal phosphate binding"/>
    <property type="evidence" value="ECO:0007669"/>
    <property type="project" value="InterPro"/>
</dbReference>
<organism evidence="13 14">
    <name type="scientific">Iocasia fonsfrigidae</name>
    <dbReference type="NCBI Taxonomy" id="2682810"/>
    <lineage>
        <taxon>Bacteria</taxon>
        <taxon>Bacillati</taxon>
        <taxon>Bacillota</taxon>
        <taxon>Clostridia</taxon>
        <taxon>Halanaerobiales</taxon>
        <taxon>Halanaerobiaceae</taxon>
        <taxon>Iocasia</taxon>
    </lineage>
</organism>
<keyword evidence="14" id="KW-1185">Reference proteome</keyword>
<feature type="modified residue" description="N6-(pyridoxal phosphate)lysine" evidence="11">
    <location>
        <position position="229"/>
    </location>
</feature>
<evidence type="ECO:0000256" key="8">
    <source>
        <dbReference type="ARBA" id="ARBA00022898"/>
    </source>
</evidence>
<dbReference type="InterPro" id="IPR004839">
    <property type="entry name" value="Aminotransferase_I/II_large"/>
</dbReference>
<evidence type="ECO:0000256" key="7">
    <source>
        <dbReference type="ARBA" id="ARBA00022679"/>
    </source>
</evidence>
<accession>A0A8A7KDQ9</accession>
<dbReference type="InterPro" id="IPR005861">
    <property type="entry name" value="HisP_aminotrans"/>
</dbReference>
<dbReference type="Pfam" id="PF00155">
    <property type="entry name" value="Aminotran_1_2"/>
    <property type="match status" value="1"/>
</dbReference>
<dbReference type="CDD" id="cd00609">
    <property type="entry name" value="AAT_like"/>
    <property type="match status" value="1"/>
</dbReference>
<dbReference type="InterPro" id="IPR050106">
    <property type="entry name" value="HistidinolP_aminotransfase"/>
</dbReference>
<comment type="subunit">
    <text evidence="4 11">Homodimer.</text>
</comment>
<keyword evidence="5 11" id="KW-0032">Aminotransferase</keyword>
<dbReference type="GO" id="GO:0000105">
    <property type="term" value="P:L-histidine biosynthetic process"/>
    <property type="evidence" value="ECO:0007669"/>
    <property type="project" value="UniProtKB-UniRule"/>
</dbReference>
<proteinExistence type="inferred from homology"/>
<evidence type="ECO:0000256" key="1">
    <source>
        <dbReference type="ARBA" id="ARBA00001933"/>
    </source>
</evidence>
<evidence type="ECO:0000256" key="5">
    <source>
        <dbReference type="ARBA" id="ARBA00022576"/>
    </source>
</evidence>
<dbReference type="EC" id="2.6.1.9" evidence="11"/>
<evidence type="ECO:0000256" key="2">
    <source>
        <dbReference type="ARBA" id="ARBA00005011"/>
    </source>
</evidence>
<keyword evidence="7 11" id="KW-0808">Transferase</keyword>
<evidence type="ECO:0000256" key="3">
    <source>
        <dbReference type="ARBA" id="ARBA00007970"/>
    </source>
</evidence>
<dbReference type="InterPro" id="IPR015422">
    <property type="entry name" value="PyrdxlP-dep_Trfase_small"/>
</dbReference>
<dbReference type="PANTHER" id="PTHR43643:SF6">
    <property type="entry name" value="HISTIDINOL-PHOSPHATE AMINOTRANSFERASE"/>
    <property type="match status" value="1"/>
</dbReference>
<keyword evidence="8 11" id="KW-0663">Pyridoxal phosphate</keyword>
<reference evidence="13" key="1">
    <citation type="submission" date="2019-12" db="EMBL/GenBank/DDBJ databases">
        <authorList>
            <person name="zhang j."/>
            <person name="sun C.M."/>
        </authorList>
    </citation>
    <scope>NUCLEOTIDE SEQUENCE</scope>
    <source>
        <strain evidence="13">NS-1</strain>
    </source>
</reference>
<name>A0A8A7KDQ9_9FIRM</name>
<evidence type="ECO:0000256" key="10">
    <source>
        <dbReference type="ARBA" id="ARBA00047481"/>
    </source>
</evidence>
<evidence type="ECO:0000313" key="14">
    <source>
        <dbReference type="Proteomes" id="UP000665020"/>
    </source>
</evidence>
<dbReference type="UniPathway" id="UPA00031">
    <property type="reaction ID" value="UER00012"/>
</dbReference>
<dbReference type="Gene3D" id="3.90.1150.10">
    <property type="entry name" value="Aspartate Aminotransferase, domain 1"/>
    <property type="match status" value="1"/>
</dbReference>
<evidence type="ECO:0000256" key="9">
    <source>
        <dbReference type="ARBA" id="ARBA00023102"/>
    </source>
</evidence>
<dbReference type="Proteomes" id="UP000665020">
    <property type="component" value="Chromosome"/>
</dbReference>
<dbReference type="HAMAP" id="MF_01023">
    <property type="entry name" value="HisC_aminotrans_2"/>
    <property type="match status" value="1"/>
</dbReference>
<evidence type="ECO:0000259" key="12">
    <source>
        <dbReference type="Pfam" id="PF00155"/>
    </source>
</evidence>
<dbReference type="Gene3D" id="3.40.640.10">
    <property type="entry name" value="Type I PLP-dependent aspartate aminotransferase-like (Major domain)"/>
    <property type="match status" value="1"/>
</dbReference>
<dbReference type="NCBIfam" id="TIGR01141">
    <property type="entry name" value="hisC"/>
    <property type="match status" value="1"/>
</dbReference>
<evidence type="ECO:0000256" key="6">
    <source>
        <dbReference type="ARBA" id="ARBA00022605"/>
    </source>
</evidence>
<comment type="catalytic activity">
    <reaction evidence="10 11">
        <text>L-histidinol phosphate + 2-oxoglutarate = 3-(imidazol-4-yl)-2-oxopropyl phosphate + L-glutamate</text>
        <dbReference type="Rhea" id="RHEA:23744"/>
        <dbReference type="ChEBI" id="CHEBI:16810"/>
        <dbReference type="ChEBI" id="CHEBI:29985"/>
        <dbReference type="ChEBI" id="CHEBI:57766"/>
        <dbReference type="ChEBI" id="CHEBI:57980"/>
        <dbReference type="EC" id="2.6.1.9"/>
    </reaction>
</comment>
<protein>
    <recommendedName>
        <fullName evidence="11">Histidinol-phosphate aminotransferase</fullName>
        <ecNumber evidence="11">2.6.1.9</ecNumber>
    </recommendedName>
    <alternativeName>
        <fullName evidence="11">Imidazole acetol-phosphate transaminase</fullName>
    </alternativeName>
</protein>
<dbReference type="AlphaFoldDB" id="A0A8A7KDQ9"/>
<dbReference type="SUPFAM" id="SSF53383">
    <property type="entry name" value="PLP-dependent transferases"/>
    <property type="match status" value="1"/>
</dbReference>
<dbReference type="EMBL" id="CP046640">
    <property type="protein sequence ID" value="QTL99400.1"/>
    <property type="molecule type" value="Genomic_DNA"/>
</dbReference>
<dbReference type="PANTHER" id="PTHR43643">
    <property type="entry name" value="HISTIDINOL-PHOSPHATE AMINOTRANSFERASE 2"/>
    <property type="match status" value="1"/>
</dbReference>
<dbReference type="PROSITE" id="PS00599">
    <property type="entry name" value="AA_TRANSFER_CLASS_2"/>
    <property type="match status" value="1"/>
</dbReference>